<proteinExistence type="inferred from homology"/>
<name>A0A6S6XT50_9PROT</name>
<gene>
    <name evidence="4" type="ORF">DENOEST_0760</name>
</gene>
<dbReference type="SUPFAM" id="SSF51735">
    <property type="entry name" value="NAD(P)-binding Rossmann-fold domains"/>
    <property type="match status" value="1"/>
</dbReference>
<dbReference type="PROSITE" id="PS00061">
    <property type="entry name" value="ADH_SHORT"/>
    <property type="match status" value="1"/>
</dbReference>
<keyword evidence="2" id="KW-0560">Oxidoreductase</keyword>
<evidence type="ECO:0000313" key="4">
    <source>
        <dbReference type="EMBL" id="CAB1367925.1"/>
    </source>
</evidence>
<dbReference type="RefSeq" id="WP_170228135.1">
    <property type="nucleotide sequence ID" value="NZ_LR778301.1"/>
</dbReference>
<dbReference type="Proteomes" id="UP000515733">
    <property type="component" value="Chromosome"/>
</dbReference>
<dbReference type="PRINTS" id="PR00080">
    <property type="entry name" value="SDRFAMILY"/>
</dbReference>
<dbReference type="AlphaFoldDB" id="A0A6S6XT50"/>
<dbReference type="KEGG" id="doe:DENOEST_0760"/>
<dbReference type="InterPro" id="IPR020904">
    <property type="entry name" value="Sc_DH/Rdtase_CS"/>
</dbReference>
<dbReference type="EMBL" id="LR778301">
    <property type="protein sequence ID" value="CAB1367925.1"/>
    <property type="molecule type" value="Genomic_DNA"/>
</dbReference>
<accession>A0A6S6XT50</accession>
<organism evidence="4 5">
    <name type="scientific">Denitratisoma oestradiolicum</name>
    <dbReference type="NCBI Taxonomy" id="311182"/>
    <lineage>
        <taxon>Bacteria</taxon>
        <taxon>Pseudomonadati</taxon>
        <taxon>Pseudomonadota</taxon>
        <taxon>Betaproteobacteria</taxon>
        <taxon>Nitrosomonadales</taxon>
        <taxon>Sterolibacteriaceae</taxon>
        <taxon>Denitratisoma</taxon>
    </lineage>
</organism>
<dbReference type="InterPro" id="IPR036291">
    <property type="entry name" value="NAD(P)-bd_dom_sf"/>
</dbReference>
<dbReference type="GO" id="GO:0016491">
    <property type="term" value="F:oxidoreductase activity"/>
    <property type="evidence" value="ECO:0007669"/>
    <property type="project" value="UniProtKB-KW"/>
</dbReference>
<evidence type="ECO:0000313" key="5">
    <source>
        <dbReference type="Proteomes" id="UP000515733"/>
    </source>
</evidence>
<dbReference type="PANTHER" id="PTHR45024">
    <property type="entry name" value="DEHYDROGENASES, SHORT CHAIN"/>
    <property type="match status" value="1"/>
</dbReference>
<keyword evidence="5" id="KW-1185">Reference proteome</keyword>
<dbReference type="PRINTS" id="PR00081">
    <property type="entry name" value="GDHRDH"/>
</dbReference>
<evidence type="ECO:0000256" key="2">
    <source>
        <dbReference type="ARBA" id="ARBA00023002"/>
    </source>
</evidence>
<dbReference type="Gene3D" id="3.40.50.720">
    <property type="entry name" value="NAD(P)-binding Rossmann-like Domain"/>
    <property type="match status" value="1"/>
</dbReference>
<comment type="similarity">
    <text evidence="1 3">Belongs to the short-chain dehydrogenases/reductases (SDR) family.</text>
</comment>
<dbReference type="InterPro" id="IPR002347">
    <property type="entry name" value="SDR_fam"/>
</dbReference>
<reference evidence="4 5" key="1">
    <citation type="submission" date="2020-03" db="EMBL/GenBank/DDBJ databases">
        <authorList>
            <consortium name="Genoscope - CEA"/>
            <person name="William W."/>
        </authorList>
    </citation>
    <scope>NUCLEOTIDE SEQUENCE [LARGE SCALE GENOMIC DNA]</scope>
    <source>
        <strain evidence="5">DSM 16959</strain>
    </source>
</reference>
<evidence type="ECO:0000256" key="1">
    <source>
        <dbReference type="ARBA" id="ARBA00006484"/>
    </source>
</evidence>
<sequence>MNELRFDGQVALITGAGRGLGKTYATLLAARGAKVIVNDIGVAANGDALAETPADETVAEIIAAGGTAVADRHSVVDGAAAMVKTAIEHYGRLDILINNAGISGGGALADIPPESYDRMVDTHFRGTVAVTRAAWQHLVAAGQGRIVNTSSVSVFGAPFTTHYASAKGAIYALTRGLAGEGKAVGIQVNCIMPDAWTRLTAQIPDEGFQALVQHYFKPEAIAAFVTWLCHRSNSLTGETFHVGGGRAGRVLLLEASGVTASDWSPEAWVGKEAELLDATDFGTPASMLESFIFGMQHLNDETRAILASANLSTEKMEKLES</sequence>
<dbReference type="PANTHER" id="PTHR45024:SF2">
    <property type="entry name" value="SCP2 DOMAIN-CONTAINING PROTEIN"/>
    <property type="match status" value="1"/>
</dbReference>
<evidence type="ECO:0000256" key="3">
    <source>
        <dbReference type="RuleBase" id="RU000363"/>
    </source>
</evidence>
<dbReference type="InterPro" id="IPR051687">
    <property type="entry name" value="Peroxisomal_Beta-Oxidation"/>
</dbReference>
<protein>
    <submittedName>
        <fullName evidence="4">Putative oxidoreductase</fullName>
    </submittedName>
</protein>
<dbReference type="Pfam" id="PF00106">
    <property type="entry name" value="adh_short"/>
    <property type="match status" value="1"/>
</dbReference>